<dbReference type="RefSeq" id="WP_157736059.1">
    <property type="nucleotide sequence ID" value="NZ_CP018632.1"/>
</dbReference>
<name>A0A2Z2NU31_9GAMM</name>
<dbReference type="AlphaFoldDB" id="A0A2Z2NU31"/>
<gene>
    <name evidence="2" type="ORF">IMCC3135_17345</name>
</gene>
<accession>A0A2Z2NU31</accession>
<evidence type="ECO:0000256" key="1">
    <source>
        <dbReference type="SAM" id="Phobius"/>
    </source>
</evidence>
<evidence type="ECO:0000313" key="2">
    <source>
        <dbReference type="EMBL" id="ASJ73551.1"/>
    </source>
</evidence>
<feature type="transmembrane region" description="Helical" evidence="1">
    <location>
        <begin position="104"/>
        <end position="124"/>
    </location>
</feature>
<dbReference type="EMBL" id="CP018632">
    <property type="protein sequence ID" value="ASJ73551.1"/>
    <property type="molecule type" value="Genomic_DNA"/>
</dbReference>
<organism evidence="2 3">
    <name type="scientific">Granulosicoccus antarcticus IMCC3135</name>
    <dbReference type="NCBI Taxonomy" id="1192854"/>
    <lineage>
        <taxon>Bacteria</taxon>
        <taxon>Pseudomonadati</taxon>
        <taxon>Pseudomonadota</taxon>
        <taxon>Gammaproteobacteria</taxon>
        <taxon>Chromatiales</taxon>
        <taxon>Granulosicoccaceae</taxon>
        <taxon>Granulosicoccus</taxon>
    </lineage>
</organism>
<keyword evidence="3" id="KW-1185">Reference proteome</keyword>
<keyword evidence="1" id="KW-1133">Transmembrane helix</keyword>
<reference evidence="2 3" key="1">
    <citation type="submission" date="2016-12" db="EMBL/GenBank/DDBJ databases">
        <authorList>
            <person name="Song W.-J."/>
            <person name="Kurnit D.M."/>
        </authorList>
    </citation>
    <scope>NUCLEOTIDE SEQUENCE [LARGE SCALE GENOMIC DNA]</scope>
    <source>
        <strain evidence="2 3">IMCC3135</strain>
    </source>
</reference>
<keyword evidence="1" id="KW-0812">Transmembrane</keyword>
<proteinExistence type="predicted"/>
<keyword evidence="1" id="KW-0472">Membrane</keyword>
<protein>
    <recommendedName>
        <fullName evidence="4">DoxX family protein</fullName>
    </recommendedName>
</protein>
<dbReference type="KEGG" id="gai:IMCC3135_17345"/>
<sequence length="137" mass="14717">MTLLKHILAIALLAAMLFMGLQKFGADNYIFATIAQKSGFAFFEPGFRMFSGVLEVLAGILMFHPRTRGAGAVLASGIVAGAVVFHLSPWLGTKVAMAAGAEPSYSLFTMALAYLVLALINLFLNRQSIPFIGRHLP</sequence>
<evidence type="ECO:0000313" key="3">
    <source>
        <dbReference type="Proteomes" id="UP000250079"/>
    </source>
</evidence>
<feature type="transmembrane region" description="Helical" evidence="1">
    <location>
        <begin position="42"/>
        <end position="63"/>
    </location>
</feature>
<dbReference type="OrthoDB" id="102112at2"/>
<evidence type="ECO:0008006" key="4">
    <source>
        <dbReference type="Google" id="ProtNLM"/>
    </source>
</evidence>
<feature type="transmembrane region" description="Helical" evidence="1">
    <location>
        <begin position="70"/>
        <end position="92"/>
    </location>
</feature>
<dbReference type="Proteomes" id="UP000250079">
    <property type="component" value="Chromosome"/>
</dbReference>